<reference evidence="2 3" key="1">
    <citation type="submission" date="2018-09" db="EMBL/GenBank/DDBJ databases">
        <title>YIM PH 21725 draft genome.</title>
        <authorList>
            <person name="Miao C."/>
        </authorList>
    </citation>
    <scope>NUCLEOTIDE SEQUENCE [LARGE SCALE GENOMIC DNA]</scope>
    <source>
        <strain evidence="3">YIM PH21725</strain>
    </source>
</reference>
<proteinExistence type="predicted"/>
<protein>
    <recommendedName>
        <fullName evidence="1">DUF5753 domain-containing protein</fullName>
    </recommendedName>
</protein>
<dbReference type="EMBL" id="QZFV01000021">
    <property type="protein sequence ID" value="RJQ91274.1"/>
    <property type="molecule type" value="Genomic_DNA"/>
</dbReference>
<evidence type="ECO:0000313" key="3">
    <source>
        <dbReference type="Proteomes" id="UP000285112"/>
    </source>
</evidence>
<dbReference type="Proteomes" id="UP000285112">
    <property type="component" value="Unassembled WGS sequence"/>
</dbReference>
<evidence type="ECO:0000259" key="1">
    <source>
        <dbReference type="Pfam" id="PF19054"/>
    </source>
</evidence>
<feature type="domain" description="DUF5753" evidence="1">
    <location>
        <begin position="1"/>
        <end position="165"/>
    </location>
</feature>
<dbReference type="InterPro" id="IPR043917">
    <property type="entry name" value="DUF5753"/>
</dbReference>
<keyword evidence="3" id="KW-1185">Reference proteome</keyword>
<evidence type="ECO:0000313" key="2">
    <source>
        <dbReference type="EMBL" id="RJQ91274.1"/>
    </source>
</evidence>
<dbReference type="AlphaFoldDB" id="A0A419IB91"/>
<accession>A0A419IB91</accession>
<name>A0A419IB91_9PSEU</name>
<gene>
    <name evidence="2" type="ORF">D5S19_02075</name>
</gene>
<dbReference type="OrthoDB" id="3601087at2"/>
<dbReference type="Pfam" id="PF19054">
    <property type="entry name" value="DUF5753"/>
    <property type="match status" value="1"/>
</dbReference>
<organism evidence="2 3">
    <name type="scientific">Amycolatopsis panacis</name>
    <dbReference type="NCBI Taxonomy" id="2340917"/>
    <lineage>
        <taxon>Bacteria</taxon>
        <taxon>Bacillati</taxon>
        <taxon>Actinomycetota</taxon>
        <taxon>Actinomycetes</taxon>
        <taxon>Pseudonocardiales</taxon>
        <taxon>Pseudonocardiaceae</taxon>
        <taxon>Amycolatopsis</taxon>
    </lineage>
</organism>
<comment type="caution">
    <text evidence="2">The sequence shown here is derived from an EMBL/GenBank/DDBJ whole genome shotgun (WGS) entry which is preliminary data.</text>
</comment>
<sequence>MARSIVDWHPFLIPDIVRTRAYAEAALRLSAFPREAVNEDLLNTRTLAAVGDLHENADVAILIGERAITHTIGDPLLASQQLQFLRLLADPQRTPNVTINIVPSHNGGAEQAFTRYYTHAGPITYVSHGFCGSFTLDHQELYGAVIDQLAATACNPRESAILIAEHVRRLHRGLPAANRDADALSGEAEPGT</sequence>
<dbReference type="RefSeq" id="WP_120021615.1">
    <property type="nucleotide sequence ID" value="NZ_QZFV01000021.1"/>
</dbReference>